<dbReference type="GO" id="GO:0004674">
    <property type="term" value="F:protein serine/threonine kinase activity"/>
    <property type="evidence" value="ECO:0000318"/>
    <property type="project" value="GO_Central"/>
</dbReference>
<feature type="region of interest" description="Disordered" evidence="1">
    <location>
        <begin position="354"/>
        <end position="430"/>
    </location>
</feature>
<feature type="compositionally biased region" description="Polar residues" evidence="1">
    <location>
        <begin position="306"/>
        <end position="318"/>
    </location>
</feature>
<keyword evidence="4" id="KW-1185">Reference proteome</keyword>
<dbReference type="STRING" id="88036.D8RS71"/>
<dbReference type="SUPFAM" id="SSF56112">
    <property type="entry name" value="Protein kinase-like (PK-like)"/>
    <property type="match status" value="1"/>
</dbReference>
<dbReference type="GO" id="GO:0005524">
    <property type="term" value="F:ATP binding"/>
    <property type="evidence" value="ECO:0007669"/>
    <property type="project" value="InterPro"/>
</dbReference>
<feature type="compositionally biased region" description="Low complexity" evidence="1">
    <location>
        <begin position="509"/>
        <end position="518"/>
    </location>
</feature>
<dbReference type="InterPro" id="IPR055164">
    <property type="entry name" value="EDR1/CTR1/ARMC3-like_pept-like"/>
</dbReference>
<feature type="compositionally biased region" description="Polar residues" evidence="1">
    <location>
        <begin position="412"/>
        <end position="426"/>
    </location>
</feature>
<dbReference type="Pfam" id="PF00069">
    <property type="entry name" value="Pkinase"/>
    <property type="match status" value="1"/>
</dbReference>
<feature type="compositionally biased region" description="Basic and acidic residues" evidence="1">
    <location>
        <begin position="70"/>
        <end position="80"/>
    </location>
</feature>
<dbReference type="InParanoid" id="D8RS71"/>
<dbReference type="FunCoup" id="D8RS71">
    <property type="interactions" value="2201"/>
</dbReference>
<feature type="region of interest" description="Disordered" evidence="1">
    <location>
        <begin position="22"/>
        <end position="50"/>
    </location>
</feature>
<dbReference type="Gene3D" id="1.10.510.10">
    <property type="entry name" value="Transferase(Phosphotransferase) domain 1"/>
    <property type="match status" value="1"/>
</dbReference>
<feature type="region of interest" description="Disordered" evidence="1">
    <location>
        <begin position="503"/>
        <end position="524"/>
    </location>
</feature>
<feature type="region of interest" description="Disordered" evidence="1">
    <location>
        <begin position="63"/>
        <end position="88"/>
    </location>
</feature>
<feature type="domain" description="Protein kinase" evidence="2">
    <location>
        <begin position="441"/>
        <end position="765"/>
    </location>
</feature>
<feature type="compositionally biased region" description="Polar residues" evidence="1">
    <location>
        <begin position="379"/>
        <end position="388"/>
    </location>
</feature>
<dbReference type="PROSITE" id="PS00108">
    <property type="entry name" value="PROTEIN_KINASE_ST"/>
    <property type="match status" value="1"/>
</dbReference>
<dbReference type="OMA" id="ETSHMFD"/>
<dbReference type="EMBL" id="GL377588">
    <property type="protein sequence ID" value="EFJ25013.1"/>
    <property type="molecule type" value="Genomic_DNA"/>
</dbReference>
<dbReference type="InterPro" id="IPR008271">
    <property type="entry name" value="Ser/Thr_kinase_AS"/>
</dbReference>
<dbReference type="Proteomes" id="UP000001514">
    <property type="component" value="Unassembled WGS sequence"/>
</dbReference>
<proteinExistence type="predicted"/>
<dbReference type="eggNOG" id="KOG0192">
    <property type="taxonomic scope" value="Eukaryota"/>
</dbReference>
<dbReference type="PROSITE" id="PS50011">
    <property type="entry name" value="PROTEIN_KINASE_DOM"/>
    <property type="match status" value="1"/>
</dbReference>
<evidence type="ECO:0000313" key="3">
    <source>
        <dbReference type="EMBL" id="EFJ25013.1"/>
    </source>
</evidence>
<protein>
    <recommendedName>
        <fullName evidence="2">Protein kinase domain-containing protein</fullName>
    </recommendedName>
</protein>
<feature type="region of interest" description="Disordered" evidence="1">
    <location>
        <begin position="279"/>
        <end position="342"/>
    </location>
</feature>
<evidence type="ECO:0000313" key="4">
    <source>
        <dbReference type="Proteomes" id="UP000001514"/>
    </source>
</evidence>
<dbReference type="Gramene" id="EFJ25013">
    <property type="protein sequence ID" value="EFJ25013"/>
    <property type="gene ID" value="SELMODRAFT_414266"/>
</dbReference>
<dbReference type="InterPro" id="IPR011009">
    <property type="entry name" value="Kinase-like_dom_sf"/>
</dbReference>
<dbReference type="GO" id="GO:0007165">
    <property type="term" value="P:signal transduction"/>
    <property type="evidence" value="ECO:0000318"/>
    <property type="project" value="GO_Central"/>
</dbReference>
<dbReference type="PANTHER" id="PTHR23257">
    <property type="entry name" value="SERINE-THREONINE PROTEIN KINASE"/>
    <property type="match status" value="1"/>
</dbReference>
<organism evidence="4">
    <name type="scientific">Selaginella moellendorffii</name>
    <name type="common">Spikemoss</name>
    <dbReference type="NCBI Taxonomy" id="88036"/>
    <lineage>
        <taxon>Eukaryota</taxon>
        <taxon>Viridiplantae</taxon>
        <taxon>Streptophyta</taxon>
        <taxon>Embryophyta</taxon>
        <taxon>Tracheophyta</taxon>
        <taxon>Lycopodiopsida</taxon>
        <taxon>Selaginellales</taxon>
        <taxon>Selaginellaceae</taxon>
        <taxon>Selaginella</taxon>
    </lineage>
</organism>
<dbReference type="Pfam" id="PF14381">
    <property type="entry name" value="EDR1_CTR1_ARMC3_pept"/>
    <property type="match status" value="1"/>
</dbReference>
<dbReference type="InterPro" id="IPR000719">
    <property type="entry name" value="Prot_kinase_dom"/>
</dbReference>
<evidence type="ECO:0000259" key="2">
    <source>
        <dbReference type="PROSITE" id="PS50011"/>
    </source>
</evidence>
<dbReference type="InterPro" id="IPR050167">
    <property type="entry name" value="Ser_Thr_protein_kinase"/>
</dbReference>
<accession>D8RS71</accession>
<dbReference type="HOGENOM" id="CLU_006806_2_0_1"/>
<sequence>MSGFLSKIKARLEPGQYSTFKEPGWVRAALEENTDEQQEQESEDAPPPPLLVDLVERMERVSLDSSPVEHAADAVSDRDNSSPQNASQEMWELDKFDSVLPDGFFSIIPHDNAKVRRPTLPSVAELRDADCAIWDVILVDPRRDKLLVRLKELCLEIVKEVDPNSADAIRRVAGMVADFYGGPLFETGYSKEISSDAGVTLLSQVKVDAIGLKSRLLMGLQLDSVPSTSLICSNPRRHLTNVVHLNGKELLVDVMRHPGLLRSFTVKALVMYHISGPGDSDSTEYDSCDSPLEPNSPLFFGPPESPSQSEPDVNNLLSRHNRRKSMSDDRGNKSSPELPSEVKYFQRRHNMVDGARSFPSRCPEHPQARLRSFRPIKSQDGSNSSSPETGVRIRAPSILSGSRRLPDEERTTSTSSPDNSPQHENISVSNFRRRSSSFCVREAERITSSSETRRVRKRTNAPEISDDVVRVVRAINEVVKQGKKASEQEAQARLEEAVSEPNSLKLCGSSSSTQSFSSDPARISRDFGKECGSSTSINELLPNHPIMPYTEWTINFTELRIGIRIGIGNFKRVTFSPSLIHLVHGSMHESSSPVNGYRIHAYGLTLSPHPYERTRKEAKLAKKTENATRYLQRRRDLFRGMMCVQRMNIIHRDLKSANCLVDKHWCVKICDFGLSRLTTGTPIQETTAAGTPEWMAPELLRNEPVSYKCDIFSLGVVHEVSVKRSRLEIPQGLLGKLIADCWQENPQERPSYDEILTRLHECEFLLG</sequence>
<dbReference type="KEGG" id="smo:SELMODRAFT_414266"/>
<reference evidence="3 4" key="1">
    <citation type="journal article" date="2011" name="Science">
        <title>The Selaginella genome identifies genetic changes associated with the evolution of vascular plants.</title>
        <authorList>
            <person name="Banks J.A."/>
            <person name="Nishiyama T."/>
            <person name="Hasebe M."/>
            <person name="Bowman J.L."/>
            <person name="Gribskov M."/>
            <person name="dePamphilis C."/>
            <person name="Albert V.A."/>
            <person name="Aono N."/>
            <person name="Aoyama T."/>
            <person name="Ambrose B.A."/>
            <person name="Ashton N.W."/>
            <person name="Axtell M.J."/>
            <person name="Barker E."/>
            <person name="Barker M.S."/>
            <person name="Bennetzen J.L."/>
            <person name="Bonawitz N.D."/>
            <person name="Chapple C."/>
            <person name="Cheng C."/>
            <person name="Correa L.G."/>
            <person name="Dacre M."/>
            <person name="DeBarry J."/>
            <person name="Dreyer I."/>
            <person name="Elias M."/>
            <person name="Engstrom E.M."/>
            <person name="Estelle M."/>
            <person name="Feng L."/>
            <person name="Finet C."/>
            <person name="Floyd S.K."/>
            <person name="Frommer W.B."/>
            <person name="Fujita T."/>
            <person name="Gramzow L."/>
            <person name="Gutensohn M."/>
            <person name="Harholt J."/>
            <person name="Hattori M."/>
            <person name="Heyl A."/>
            <person name="Hirai T."/>
            <person name="Hiwatashi Y."/>
            <person name="Ishikawa M."/>
            <person name="Iwata M."/>
            <person name="Karol K.G."/>
            <person name="Koehler B."/>
            <person name="Kolukisaoglu U."/>
            <person name="Kubo M."/>
            <person name="Kurata T."/>
            <person name="Lalonde S."/>
            <person name="Li K."/>
            <person name="Li Y."/>
            <person name="Litt A."/>
            <person name="Lyons E."/>
            <person name="Manning G."/>
            <person name="Maruyama T."/>
            <person name="Michael T.P."/>
            <person name="Mikami K."/>
            <person name="Miyazaki S."/>
            <person name="Morinaga S."/>
            <person name="Murata T."/>
            <person name="Mueller-Roeber B."/>
            <person name="Nelson D.R."/>
            <person name="Obara M."/>
            <person name="Oguri Y."/>
            <person name="Olmstead R.G."/>
            <person name="Onodera N."/>
            <person name="Petersen B.L."/>
            <person name="Pils B."/>
            <person name="Prigge M."/>
            <person name="Rensing S.A."/>
            <person name="Riano-Pachon D.M."/>
            <person name="Roberts A.W."/>
            <person name="Sato Y."/>
            <person name="Scheller H.V."/>
            <person name="Schulz B."/>
            <person name="Schulz C."/>
            <person name="Shakirov E.V."/>
            <person name="Shibagaki N."/>
            <person name="Shinohara N."/>
            <person name="Shippen D.E."/>
            <person name="Soerensen I."/>
            <person name="Sotooka R."/>
            <person name="Sugimoto N."/>
            <person name="Sugita M."/>
            <person name="Sumikawa N."/>
            <person name="Tanurdzic M."/>
            <person name="Theissen G."/>
            <person name="Ulvskov P."/>
            <person name="Wakazuki S."/>
            <person name="Weng J.K."/>
            <person name="Willats W.W."/>
            <person name="Wipf D."/>
            <person name="Wolf P.G."/>
            <person name="Yang L."/>
            <person name="Zimmer A.D."/>
            <person name="Zhu Q."/>
            <person name="Mitros T."/>
            <person name="Hellsten U."/>
            <person name="Loque D."/>
            <person name="Otillar R."/>
            <person name="Salamov A."/>
            <person name="Schmutz J."/>
            <person name="Shapiro H."/>
            <person name="Lindquist E."/>
            <person name="Lucas S."/>
            <person name="Rokhsar D."/>
            <person name="Grigoriev I.V."/>
        </authorList>
    </citation>
    <scope>NUCLEOTIDE SEQUENCE [LARGE SCALE GENOMIC DNA]</scope>
</reference>
<dbReference type="SMART" id="SM00220">
    <property type="entry name" value="S_TKc"/>
    <property type="match status" value="1"/>
</dbReference>
<feature type="compositionally biased region" description="Acidic residues" evidence="1">
    <location>
        <begin position="32"/>
        <end position="44"/>
    </location>
</feature>
<gene>
    <name evidence="3" type="ORF">SELMODRAFT_414266</name>
</gene>
<evidence type="ECO:0000256" key="1">
    <source>
        <dbReference type="SAM" id="MobiDB-lite"/>
    </source>
</evidence>
<name>D8RS71_SELML</name>
<dbReference type="PANTHER" id="PTHR23257:SF821">
    <property type="entry name" value="ATP BINDING PROTEIN"/>
    <property type="match status" value="1"/>
</dbReference>
<dbReference type="AlphaFoldDB" id="D8RS71"/>